<dbReference type="Gene3D" id="2.60.40.1740">
    <property type="entry name" value="hypothetical protein (bacova_03559)"/>
    <property type="match status" value="1"/>
</dbReference>
<reference evidence="2" key="1">
    <citation type="journal article" date="2013" name="Environ. Microbiol.">
        <title>Microbiota from the distal guts of lean and obese adolescents exhibit partial functional redundancy besides clear differences in community structure.</title>
        <authorList>
            <person name="Ferrer M."/>
            <person name="Ruiz A."/>
            <person name="Lanza F."/>
            <person name="Haange S.B."/>
            <person name="Oberbach A."/>
            <person name="Till H."/>
            <person name="Bargiela R."/>
            <person name="Campoy C."/>
            <person name="Segura M.T."/>
            <person name="Richter M."/>
            <person name="von Bergen M."/>
            <person name="Seifert J."/>
            <person name="Suarez A."/>
        </authorList>
    </citation>
    <scope>NUCLEOTIDE SEQUENCE</scope>
</reference>
<dbReference type="InterPro" id="IPR013728">
    <property type="entry name" value="BT_3987-like_N"/>
</dbReference>
<comment type="caution">
    <text evidence="2">The sequence shown here is derived from an EMBL/GenBank/DDBJ whole genome shotgun (WGS) entry which is preliminary data.</text>
</comment>
<evidence type="ECO:0000259" key="1">
    <source>
        <dbReference type="Pfam" id="PF08522"/>
    </source>
</evidence>
<dbReference type="EMBL" id="AJWY01013741">
    <property type="protein sequence ID" value="EKC46032.1"/>
    <property type="molecule type" value="Genomic_DNA"/>
</dbReference>
<proteinExistence type="predicted"/>
<accession>K1RB81</accession>
<dbReference type="AlphaFoldDB" id="K1RB81"/>
<protein>
    <recommendedName>
        <fullName evidence="1">BT-3987-like N-terminal domain-containing protein</fullName>
    </recommendedName>
</protein>
<evidence type="ECO:0000313" key="2">
    <source>
        <dbReference type="EMBL" id="EKC46032.1"/>
    </source>
</evidence>
<dbReference type="PROSITE" id="PS51257">
    <property type="entry name" value="PROKAR_LIPOPROTEIN"/>
    <property type="match status" value="1"/>
</dbReference>
<dbReference type="Pfam" id="PF08522">
    <property type="entry name" value="BT_3987-like_N"/>
    <property type="match status" value="1"/>
</dbReference>
<feature type="domain" description="BT-3987-like N-terminal" evidence="1">
    <location>
        <begin position="33"/>
        <end position="148"/>
    </location>
</feature>
<gene>
    <name evidence="2" type="ORF">LEA_20003</name>
</gene>
<organism evidence="2">
    <name type="scientific">human gut metagenome</name>
    <dbReference type="NCBI Taxonomy" id="408170"/>
    <lineage>
        <taxon>unclassified sequences</taxon>
        <taxon>metagenomes</taxon>
        <taxon>organismal metagenomes</taxon>
    </lineage>
</organism>
<feature type="non-terminal residue" evidence="2">
    <location>
        <position position="244"/>
    </location>
</feature>
<name>K1RB81_9ZZZZ</name>
<sequence>MKKLKISIASLLVAASALVGCDNAKYGTLGIHAYINESVSSLSRSTKVVLDGEEGANVQLTICLSSKSDADVQFRLVVDEDVLKSYNEAQSASYTVLPKELFELPESITIGEGKFNADPTTIHISQIPNELAGDMYAIPLRLESIDGKIPTTSASSTFVITIESIAVSTLPMFDGGAGLATQEGFPLTLDKFTVEVRFQISNTANRNRAVFTNGGSNGSLVLLRFEDPQNDEKNDAGEVVTAAH</sequence>